<dbReference type="SUPFAM" id="SSF54593">
    <property type="entry name" value="Glyoxalase/Bleomycin resistance protein/Dihydroxybiphenyl dioxygenase"/>
    <property type="match status" value="1"/>
</dbReference>
<comment type="caution">
    <text evidence="2">The sequence shown here is derived from an EMBL/GenBank/DDBJ whole genome shotgun (WGS) entry which is preliminary data.</text>
</comment>
<evidence type="ECO:0000259" key="1">
    <source>
        <dbReference type="PROSITE" id="PS51819"/>
    </source>
</evidence>
<feature type="domain" description="VOC" evidence="1">
    <location>
        <begin position="6"/>
        <end position="125"/>
    </location>
</feature>
<sequence>MSGLAGLESFSGFSVDDLERAKAFYTGVLGLTLTDESDFGFGLVTASQTIFVYDKGRDHAPATYTVLNFQTADVDSVVDELTARGVRFLRYEGTGQDEKGVARDFGPTIAWFADPAGNVVSVISDSM</sequence>
<dbReference type="Gene3D" id="3.10.180.10">
    <property type="entry name" value="2,3-Dihydroxybiphenyl 1,2-Dioxygenase, domain 1"/>
    <property type="match status" value="1"/>
</dbReference>
<dbReference type="InterPro" id="IPR037523">
    <property type="entry name" value="VOC_core"/>
</dbReference>
<keyword evidence="3" id="KW-1185">Reference proteome</keyword>
<name>A0ABP5K2K1_9ACTN</name>
<dbReference type="Pfam" id="PF00903">
    <property type="entry name" value="Glyoxalase"/>
    <property type="match status" value="1"/>
</dbReference>
<evidence type="ECO:0000313" key="2">
    <source>
        <dbReference type="EMBL" id="GAA2123891.1"/>
    </source>
</evidence>
<dbReference type="InterPro" id="IPR004360">
    <property type="entry name" value="Glyas_Fos-R_dOase_dom"/>
</dbReference>
<evidence type="ECO:0000313" key="3">
    <source>
        <dbReference type="Proteomes" id="UP001500575"/>
    </source>
</evidence>
<gene>
    <name evidence="2" type="ORF">GCM10009843_20060</name>
</gene>
<dbReference type="EMBL" id="BAAAQQ010000011">
    <property type="protein sequence ID" value="GAA2123891.1"/>
    <property type="molecule type" value="Genomic_DNA"/>
</dbReference>
<dbReference type="InterPro" id="IPR029068">
    <property type="entry name" value="Glyas_Bleomycin-R_OHBP_Dase"/>
</dbReference>
<accession>A0ABP5K2K1</accession>
<protein>
    <recommendedName>
        <fullName evidence="1">VOC domain-containing protein</fullName>
    </recommendedName>
</protein>
<proteinExistence type="predicted"/>
<organism evidence="2 3">
    <name type="scientific">Nocardioides bigeumensis</name>
    <dbReference type="NCBI Taxonomy" id="433657"/>
    <lineage>
        <taxon>Bacteria</taxon>
        <taxon>Bacillati</taxon>
        <taxon>Actinomycetota</taxon>
        <taxon>Actinomycetes</taxon>
        <taxon>Propionibacteriales</taxon>
        <taxon>Nocardioidaceae</taxon>
        <taxon>Nocardioides</taxon>
    </lineage>
</organism>
<reference evidence="3" key="1">
    <citation type="journal article" date="2019" name="Int. J. Syst. Evol. Microbiol.">
        <title>The Global Catalogue of Microorganisms (GCM) 10K type strain sequencing project: providing services to taxonomists for standard genome sequencing and annotation.</title>
        <authorList>
            <consortium name="The Broad Institute Genomics Platform"/>
            <consortium name="The Broad Institute Genome Sequencing Center for Infectious Disease"/>
            <person name="Wu L."/>
            <person name="Ma J."/>
        </authorList>
    </citation>
    <scope>NUCLEOTIDE SEQUENCE [LARGE SCALE GENOMIC DNA]</scope>
    <source>
        <strain evidence="3">JCM 16021</strain>
    </source>
</reference>
<dbReference type="Proteomes" id="UP001500575">
    <property type="component" value="Unassembled WGS sequence"/>
</dbReference>
<dbReference type="RefSeq" id="WP_344303570.1">
    <property type="nucleotide sequence ID" value="NZ_BAAAQQ010000011.1"/>
</dbReference>
<dbReference type="PROSITE" id="PS51819">
    <property type="entry name" value="VOC"/>
    <property type="match status" value="1"/>
</dbReference>